<evidence type="ECO:0000256" key="12">
    <source>
        <dbReference type="SAM" id="MobiDB-lite"/>
    </source>
</evidence>
<dbReference type="CDD" id="cd15545">
    <property type="entry name" value="PHD_BAZ2A_like"/>
    <property type="match status" value="1"/>
</dbReference>
<comment type="subcellular location">
    <subcellularLocation>
        <location evidence="1">Nucleus</location>
    </subcellularLocation>
</comment>
<feature type="domain" description="MBD" evidence="15">
    <location>
        <begin position="541"/>
        <end position="613"/>
    </location>
</feature>
<dbReference type="Gene3D" id="3.30.890.10">
    <property type="entry name" value="Methyl-cpg-binding Protein 2, Chain A"/>
    <property type="match status" value="1"/>
</dbReference>
<dbReference type="PROSITE" id="PS50982">
    <property type="entry name" value="MBD"/>
    <property type="match status" value="1"/>
</dbReference>
<dbReference type="SUPFAM" id="SSF57903">
    <property type="entry name" value="FYVE/PHD zinc finger"/>
    <property type="match status" value="2"/>
</dbReference>
<dbReference type="Pfam" id="PF15613">
    <property type="entry name" value="WSD"/>
    <property type="match status" value="1"/>
</dbReference>
<evidence type="ECO:0000256" key="2">
    <source>
        <dbReference type="ARBA" id="ARBA00007444"/>
    </source>
</evidence>
<protein>
    <recommendedName>
        <fullName evidence="18">Bromodomain adjacent to zinc finger domain protein 2B</fullName>
    </recommendedName>
</protein>
<dbReference type="Pfam" id="PF02791">
    <property type="entry name" value="DDT"/>
    <property type="match status" value="1"/>
</dbReference>
<feature type="compositionally biased region" description="Basic and acidic residues" evidence="12">
    <location>
        <begin position="1969"/>
        <end position="1985"/>
    </location>
</feature>
<feature type="compositionally biased region" description="Polar residues" evidence="12">
    <location>
        <begin position="1956"/>
        <end position="1966"/>
    </location>
</feature>
<keyword evidence="7" id="KW-0175">Coiled coil</keyword>
<dbReference type="GO" id="GO:0008270">
    <property type="term" value="F:zinc ion binding"/>
    <property type="evidence" value="ECO:0007669"/>
    <property type="project" value="UniProtKB-KW"/>
</dbReference>
<dbReference type="InterPro" id="IPR018501">
    <property type="entry name" value="DDT_dom"/>
</dbReference>
<evidence type="ECO:0000313" key="17">
    <source>
        <dbReference type="Proteomes" id="UP000318571"/>
    </source>
</evidence>
<feature type="region of interest" description="Disordered" evidence="12">
    <location>
        <begin position="402"/>
        <end position="427"/>
    </location>
</feature>
<feature type="region of interest" description="Disordered" evidence="12">
    <location>
        <begin position="1650"/>
        <end position="1674"/>
    </location>
</feature>
<feature type="compositionally biased region" description="Acidic residues" evidence="12">
    <location>
        <begin position="1184"/>
        <end position="1197"/>
    </location>
</feature>
<dbReference type="OMA" id="APTENRC"/>
<feature type="compositionally biased region" description="Polar residues" evidence="12">
    <location>
        <begin position="1140"/>
        <end position="1150"/>
    </location>
</feature>
<evidence type="ECO:0000256" key="8">
    <source>
        <dbReference type="ARBA" id="ARBA00023117"/>
    </source>
</evidence>
<feature type="region of interest" description="Disordered" evidence="12">
    <location>
        <begin position="652"/>
        <end position="688"/>
    </location>
</feature>
<feature type="compositionally biased region" description="Polar residues" evidence="12">
    <location>
        <begin position="1732"/>
        <end position="1743"/>
    </location>
</feature>
<feature type="compositionally biased region" description="Polar residues" evidence="12">
    <location>
        <begin position="298"/>
        <end position="310"/>
    </location>
</feature>
<evidence type="ECO:0000256" key="1">
    <source>
        <dbReference type="ARBA" id="ARBA00004123"/>
    </source>
</evidence>
<keyword evidence="6" id="KW-0805">Transcription regulation</keyword>
<feature type="region of interest" description="Disordered" evidence="12">
    <location>
        <begin position="138"/>
        <end position="313"/>
    </location>
</feature>
<feature type="compositionally biased region" description="Basic and acidic residues" evidence="12">
    <location>
        <begin position="1744"/>
        <end position="1761"/>
    </location>
</feature>
<keyword evidence="9" id="KW-0804">Transcription</keyword>
<feature type="compositionally biased region" description="Basic and acidic residues" evidence="12">
    <location>
        <begin position="807"/>
        <end position="823"/>
    </location>
</feature>
<dbReference type="SUPFAM" id="SSF54171">
    <property type="entry name" value="DNA-binding domain"/>
    <property type="match status" value="1"/>
</dbReference>
<evidence type="ECO:0000256" key="7">
    <source>
        <dbReference type="ARBA" id="ARBA00023054"/>
    </source>
</evidence>
<comment type="similarity">
    <text evidence="2">Belongs to the WAL family.</text>
</comment>
<dbReference type="InterPro" id="IPR001965">
    <property type="entry name" value="Znf_PHD"/>
</dbReference>
<dbReference type="PROSITE" id="PS01359">
    <property type="entry name" value="ZF_PHD_1"/>
    <property type="match status" value="1"/>
</dbReference>
<evidence type="ECO:0000256" key="10">
    <source>
        <dbReference type="ARBA" id="ARBA00023242"/>
    </source>
</evidence>
<dbReference type="PANTHER" id="PTHR45915">
    <property type="entry name" value="TRANSCRIPTION INTERMEDIARY FACTOR"/>
    <property type="match status" value="1"/>
</dbReference>
<evidence type="ECO:0000313" key="16">
    <source>
        <dbReference type="EMBL" id="TRY69327.1"/>
    </source>
</evidence>
<keyword evidence="17" id="KW-1185">Reference proteome</keyword>
<feature type="region of interest" description="Disordered" evidence="12">
    <location>
        <begin position="803"/>
        <end position="823"/>
    </location>
</feature>
<dbReference type="PANTHER" id="PTHR45915:SF2">
    <property type="entry name" value="TOUTATIS, ISOFORM E"/>
    <property type="match status" value="1"/>
</dbReference>
<reference evidence="16 17" key="1">
    <citation type="journal article" date="2018" name="Nat. Ecol. Evol.">
        <title>Genomic signatures of mitonuclear coevolution across populations of Tigriopus californicus.</title>
        <authorList>
            <person name="Barreto F.S."/>
            <person name="Watson E.T."/>
            <person name="Lima T.G."/>
            <person name="Willett C.S."/>
            <person name="Edmands S."/>
            <person name="Li W."/>
            <person name="Burton R.S."/>
        </authorList>
    </citation>
    <scope>NUCLEOTIDE SEQUENCE [LARGE SCALE GENOMIC DNA]</scope>
    <source>
        <strain evidence="16 17">San Diego</strain>
    </source>
</reference>
<feature type="compositionally biased region" description="Acidic residues" evidence="12">
    <location>
        <begin position="1762"/>
        <end position="1781"/>
    </location>
</feature>
<feature type="domain" description="PHD-type" evidence="13">
    <location>
        <begin position="1831"/>
        <end position="1881"/>
    </location>
</feature>
<dbReference type="EMBL" id="VCGU01000010">
    <property type="protein sequence ID" value="TRY69327.1"/>
    <property type="molecule type" value="Genomic_DNA"/>
</dbReference>
<dbReference type="PROSITE" id="PS50016">
    <property type="entry name" value="ZF_PHD_2"/>
    <property type="match status" value="2"/>
</dbReference>
<dbReference type="GO" id="GO:0000785">
    <property type="term" value="C:chromatin"/>
    <property type="evidence" value="ECO:0007669"/>
    <property type="project" value="TreeGrafter"/>
</dbReference>
<dbReference type="InterPro" id="IPR019786">
    <property type="entry name" value="Zinc_finger_PHD-type_CS"/>
</dbReference>
<dbReference type="Gene3D" id="3.30.40.10">
    <property type="entry name" value="Zinc/RING finger domain, C3HC4 (zinc finger)"/>
    <property type="match status" value="2"/>
</dbReference>
<evidence type="ECO:0008006" key="18">
    <source>
        <dbReference type="Google" id="ProtNLM"/>
    </source>
</evidence>
<dbReference type="InterPro" id="IPR028941">
    <property type="entry name" value="WHIM2_dom"/>
</dbReference>
<dbReference type="STRING" id="6832.A0A553NV70"/>
<feature type="region of interest" description="Disordered" evidence="12">
    <location>
        <begin position="1286"/>
        <end position="1305"/>
    </location>
</feature>
<dbReference type="InterPro" id="IPR011011">
    <property type="entry name" value="Znf_FYVE_PHD"/>
</dbReference>
<feature type="region of interest" description="Disordered" evidence="12">
    <location>
        <begin position="503"/>
        <end position="538"/>
    </location>
</feature>
<name>A0A553NV70_TIGCA</name>
<dbReference type="SMART" id="SM00249">
    <property type="entry name" value="PHD"/>
    <property type="match status" value="2"/>
</dbReference>
<dbReference type="InterPro" id="IPR001739">
    <property type="entry name" value="Methyl_CpG_DNA-bd"/>
</dbReference>
<feature type="region of interest" description="Disordered" evidence="12">
    <location>
        <begin position="1709"/>
        <end position="1790"/>
    </location>
</feature>
<comment type="caution">
    <text evidence="16">The sequence shown here is derived from an EMBL/GenBank/DDBJ whole genome shotgun (WGS) entry which is preliminary data.</text>
</comment>
<keyword evidence="5" id="KW-0862">Zinc</keyword>
<sequence>MSDSTKDNNESNGKNAASSSSPAPFDPATLLSLYSMQYSGLGAFGGFPGFASAVAASTAAASTAISSSTTTSLAGSTLGVAASQAASLGMNQASAAWWTMASQLAAQDYLSRIQAASRDPSAYAALAAQGVLPNYEMLSQGSKSRSKAGNGGGSGAQSPTPSGSAGKQKSSGRSSPSGSASPSMLDSLRLPSDTEIIKYTSSSAGPKVPGTTNRGRKKTISLDPSTSPPTSLPSGLTIERKKPGRKSTSNNAVHAEDRVEITKIPVAPGSNGSSGLPKDFSFPRSHVDEPASVGDSPLNLSMKSSGSGAPSASDLLKGLSASKIPPEYYASQALSGVFLAEQIRQQQLAAALESRLTQDRSAASANLMQTLLINKLTEAGTGVTASETSKLLAIAAAAAANGSDKSSSSSSSARVVSKNGRGSKKSQDKFGTVAALLAASKERNRLTAEELEAAEKSMNSNPELTIEPIFRSLKPDTRFDISDNGRRFATDVVDGKVQIKTVSDSPEIRNLNDQGHPGDFSDSEMDGNNDASKSNPGRYATVETNELRLPLKMGWRRETMVREYCKSGVRGDVSYYAPCGKKFKQYPDITRYLERKGCKDLQREHFSFSTRIFIGDFFKPTGQMMENGEEKYIQLNEDDMIRDVEKIRKENGWKPVRRTTPSESGSRSKKKSANVEASKPNSNAAPMSNMGNIAAVLANPNLTPEQRMLKLQEELQLSGNAMNHQEQVKLQKEALKFLKEAEKYEKMEQARREKEAKQQLLLAEKKKKQEELLRQKAEENLKKEQRRQQAELERERRRQHMILIRQLEGKKRNDEREKRKEEFRIEREKERERKVEQKRIENEILTELRKPIEDMCLEDLKPLPELKRIEGLKLSGEAYANVLMVYEFLHNFGGRLGFDTESLPTLSDLQAALLNDPEAEEELLSVLIHLVVCAIDDPGIPTPHKHLTILGQNLRVADITNTNVSEILKLYLTARGQVEVKHLHGLVPPETHSAKDRNKEIPYDKAKMAEFNRLLKQTRAYEMAQWVKERPFLCLNPTAKSEIMAFVCNELLCNRSIIHQVDMNVEKANKARKIKLLLETKVKKLRFLYNRKFKTQVIVAKLEEADQSTNMSNTGTLMESECASEAASTIGEDKEDDTMSMVSDNDTTVTPAKKGPQKGKRGKKVKPAKKGKKKSLPPPPPPKEEEEEEEEEDDHLSEADLADLEEDGEDDDKLTQEELQKKIDRTVKLYIKKKEEAIFTNNSMRVTDLGQDRYRRRYWHMAHAGGVYVEAMESCEPWKLPHKGMAHEKKRCDDTRDDSDEPVPKKPKLECLFDIKPPILPLNMDQVQPKQEIWESKLENGETRTTLNIPKIQESDNEKAKRWETEEALKKLGSEILVTPKMDAKNGVDEPRTPIVTPNAEKVNLFNHSSSQNMTLSPMILNGSVTITPKSEPNFLTSTPLMNPHSVVSHHSVSFDHPWFSILPLNNPADNSAKFLGLKQEGLSTLDRTKALLQAQCPVNPQIALLELKLDRLRKDNFGMERQPIPDDVSRGWWHITDPEQICELEKKFHHRGAREQQLQQNMRRTMDFCKDPDFNKKPLAEDVVMDLEDVEINEDIEMLPGDIPAPDKPGSWSKEVALRVDKYILEQVEALEDKVAAASMQGWKLPNRPDIETRSFRPSCEPVSGPNDKRADPIEEARQRLLELEANIERRYLKAPLGVSNSEVSLETITSSASKPPPTTTAPSATAPVSRRTTNTSLNISKELSENKNSDDKENEHANEDDNGDEGEEMGEDEEDEDDSPQQSPTKKCNLPRGLVVWRKGVEIAKTAAQLAMGFYVLETSIAWHKSIMKAYCQLCHSGDDEESLLLCDGCDKGYHMYCFKPAITQIPSGDWYCYECINKATASKHCLVCGKLEGKNLVPCTSCPRAYHTECLSPALSKVPRGKWQCPGCNQKTPKKKVPKKLKIIVGNPDDSNDSNSVISTTIPYNAEKEESLDEKPPPEKKAKKEPKAKKNKEKDLTPCKTLIEELEASDDSWPFLFPIFANCEVFNEDDSPVGKAGHALRTLFDTRWVELMGQETSSK</sequence>
<dbReference type="InterPro" id="IPR013083">
    <property type="entry name" value="Znf_RING/FYVE/PHD"/>
</dbReference>
<dbReference type="GO" id="GO:0003677">
    <property type="term" value="F:DNA binding"/>
    <property type="evidence" value="ECO:0007669"/>
    <property type="project" value="InterPro"/>
</dbReference>
<feature type="domain" description="DDT" evidence="14">
    <location>
        <begin position="876"/>
        <end position="940"/>
    </location>
</feature>
<feature type="compositionally biased region" description="Polar residues" evidence="12">
    <location>
        <begin position="679"/>
        <end position="688"/>
    </location>
</feature>
<proteinExistence type="inferred from homology"/>
<feature type="compositionally biased region" description="Low complexity" evidence="12">
    <location>
        <begin position="402"/>
        <end position="413"/>
    </location>
</feature>
<dbReference type="Proteomes" id="UP000318571">
    <property type="component" value="Chromosome 1"/>
</dbReference>
<dbReference type="GO" id="GO:0005634">
    <property type="term" value="C:nucleus"/>
    <property type="evidence" value="ECO:0007669"/>
    <property type="project" value="UniProtKB-SubCell"/>
</dbReference>
<accession>A0A553NV70</accession>
<dbReference type="SMART" id="SM00391">
    <property type="entry name" value="MBD"/>
    <property type="match status" value="1"/>
</dbReference>
<keyword evidence="4 11" id="KW-0863">Zinc-finger</keyword>
<dbReference type="FunFam" id="3.30.40.10:FF:000199">
    <property type="entry name" value="Bromodomain adjacent to zinc finger domain 2B"/>
    <property type="match status" value="1"/>
</dbReference>
<feature type="compositionally biased region" description="Polar residues" evidence="12">
    <location>
        <begin position="156"/>
        <end position="169"/>
    </location>
</feature>
<evidence type="ECO:0000256" key="6">
    <source>
        <dbReference type="ARBA" id="ARBA00023015"/>
    </source>
</evidence>
<keyword evidence="10" id="KW-0539">Nucleus</keyword>
<feature type="compositionally biased region" description="Basic residues" evidence="12">
    <location>
        <begin position="1155"/>
        <end position="1175"/>
    </location>
</feature>
<dbReference type="Pfam" id="PF01429">
    <property type="entry name" value="MBD"/>
    <property type="match status" value="1"/>
</dbReference>
<feature type="compositionally biased region" description="Low complexity" evidence="12">
    <location>
        <begin position="171"/>
        <end position="183"/>
    </location>
</feature>
<evidence type="ECO:0000256" key="3">
    <source>
        <dbReference type="ARBA" id="ARBA00022723"/>
    </source>
</evidence>
<dbReference type="SMART" id="SM00571">
    <property type="entry name" value="DDT"/>
    <property type="match status" value="1"/>
</dbReference>
<dbReference type="PROSITE" id="PS50827">
    <property type="entry name" value="DDT"/>
    <property type="match status" value="1"/>
</dbReference>
<dbReference type="Pfam" id="PF00628">
    <property type="entry name" value="PHD"/>
    <property type="match status" value="2"/>
</dbReference>
<evidence type="ECO:0000256" key="5">
    <source>
        <dbReference type="ARBA" id="ARBA00022833"/>
    </source>
</evidence>
<keyword evidence="3" id="KW-0479">Metal-binding</keyword>
<evidence type="ECO:0000259" key="13">
    <source>
        <dbReference type="PROSITE" id="PS50016"/>
    </source>
</evidence>
<dbReference type="InterPro" id="IPR019787">
    <property type="entry name" value="Znf_PHD-finger"/>
</dbReference>
<evidence type="ECO:0000256" key="4">
    <source>
        <dbReference type="ARBA" id="ARBA00022771"/>
    </source>
</evidence>
<dbReference type="SUPFAM" id="SSF47370">
    <property type="entry name" value="Bromodomain"/>
    <property type="match status" value="1"/>
</dbReference>
<feature type="region of interest" description="Disordered" evidence="12">
    <location>
        <begin position="1947"/>
        <end position="1996"/>
    </location>
</feature>
<evidence type="ECO:0000256" key="9">
    <source>
        <dbReference type="ARBA" id="ARBA00023163"/>
    </source>
</evidence>
<feature type="region of interest" description="Disordered" evidence="12">
    <location>
        <begin position="1"/>
        <end position="24"/>
    </location>
</feature>
<feature type="domain" description="PHD-type" evidence="13">
    <location>
        <begin position="1885"/>
        <end position="1934"/>
    </location>
</feature>
<keyword evidence="8" id="KW-0103">Bromodomain</keyword>
<gene>
    <name evidence="16" type="ORF">TCAL_03237</name>
</gene>
<evidence type="ECO:0000259" key="15">
    <source>
        <dbReference type="PROSITE" id="PS50982"/>
    </source>
</evidence>
<evidence type="ECO:0000256" key="11">
    <source>
        <dbReference type="PROSITE-ProRule" id="PRU00146"/>
    </source>
</evidence>
<feature type="region of interest" description="Disordered" evidence="12">
    <location>
        <begin position="1110"/>
        <end position="1197"/>
    </location>
</feature>
<dbReference type="InterPro" id="IPR016177">
    <property type="entry name" value="DNA-bd_dom_sf"/>
</dbReference>
<evidence type="ECO:0000259" key="14">
    <source>
        <dbReference type="PROSITE" id="PS50827"/>
    </source>
</evidence>
<dbReference type="InterPro" id="IPR036427">
    <property type="entry name" value="Bromodomain-like_sf"/>
</dbReference>
<organism evidence="16 17">
    <name type="scientific">Tigriopus californicus</name>
    <name type="common">Marine copepod</name>
    <dbReference type="NCBI Taxonomy" id="6832"/>
    <lineage>
        <taxon>Eukaryota</taxon>
        <taxon>Metazoa</taxon>
        <taxon>Ecdysozoa</taxon>
        <taxon>Arthropoda</taxon>
        <taxon>Crustacea</taxon>
        <taxon>Multicrustacea</taxon>
        <taxon>Hexanauplia</taxon>
        <taxon>Copepoda</taxon>
        <taxon>Harpacticoida</taxon>
        <taxon>Harpacticidae</taxon>
        <taxon>Tigriopus</taxon>
    </lineage>
</organism>